<dbReference type="SUPFAM" id="SSF51197">
    <property type="entry name" value="Clavaminate synthase-like"/>
    <property type="match status" value="1"/>
</dbReference>
<dbReference type="InterPro" id="IPR027443">
    <property type="entry name" value="IPNS-like_sf"/>
</dbReference>
<organism evidence="4 5">
    <name type="scientific">Digitaria exilis</name>
    <dbReference type="NCBI Taxonomy" id="1010633"/>
    <lineage>
        <taxon>Eukaryota</taxon>
        <taxon>Viridiplantae</taxon>
        <taxon>Streptophyta</taxon>
        <taxon>Embryophyta</taxon>
        <taxon>Tracheophyta</taxon>
        <taxon>Spermatophyta</taxon>
        <taxon>Magnoliopsida</taxon>
        <taxon>Liliopsida</taxon>
        <taxon>Poales</taxon>
        <taxon>Poaceae</taxon>
        <taxon>PACMAD clade</taxon>
        <taxon>Panicoideae</taxon>
        <taxon>Panicodae</taxon>
        <taxon>Paniceae</taxon>
        <taxon>Anthephorinae</taxon>
        <taxon>Digitaria</taxon>
    </lineage>
</organism>
<dbReference type="AlphaFoldDB" id="A0A835BPP0"/>
<dbReference type="Pfam" id="PF03171">
    <property type="entry name" value="2OG-FeII_Oxy"/>
    <property type="match status" value="1"/>
</dbReference>
<dbReference type="GO" id="GO:0046872">
    <property type="term" value="F:metal ion binding"/>
    <property type="evidence" value="ECO:0007669"/>
    <property type="project" value="UniProtKB-KW"/>
</dbReference>
<dbReference type="Gene3D" id="2.60.120.330">
    <property type="entry name" value="B-lactam Antibiotic, Isopenicillin N Synthase, Chain"/>
    <property type="match status" value="1"/>
</dbReference>
<dbReference type="InterPro" id="IPR050295">
    <property type="entry name" value="Plant_2OG-oxidoreductases"/>
</dbReference>
<evidence type="ECO:0000313" key="4">
    <source>
        <dbReference type="EMBL" id="KAF8708854.1"/>
    </source>
</evidence>
<dbReference type="EMBL" id="JACEFO010001756">
    <property type="protein sequence ID" value="KAF8708854.1"/>
    <property type="molecule type" value="Genomic_DNA"/>
</dbReference>
<keyword evidence="1" id="KW-0479">Metal-binding</keyword>
<name>A0A835BPP0_9POAL</name>
<gene>
    <name evidence="4" type="ORF">HU200_030245</name>
</gene>
<accession>A0A835BPP0</accession>
<dbReference type="Proteomes" id="UP000636709">
    <property type="component" value="Unassembled WGS sequence"/>
</dbReference>
<sequence length="155" mass="16327">MCTSSSVLAPANYTLFLETPALAPEVEIPLVGHRARLLGLLSEARGLHAVYLRDEDPVPSLTPPGTQLPDGDVAGRGEAALLTGLNVAHPLYCAVLIDDARWVDVPPVTGALAVNVGDLLELVSNDRFKSAEHRVVVVACHPPGSPVGARPPRLH</sequence>
<keyword evidence="2" id="KW-0408">Iron</keyword>
<feature type="domain" description="Isopenicillin N synthase-like Fe(2+) 2OG dioxygenase" evidence="3">
    <location>
        <begin position="98"/>
        <end position="139"/>
    </location>
</feature>
<reference evidence="4" key="1">
    <citation type="submission" date="2020-07" db="EMBL/GenBank/DDBJ databases">
        <title>Genome sequence and genetic diversity analysis of an under-domesticated orphan crop, white fonio (Digitaria exilis).</title>
        <authorList>
            <person name="Bennetzen J.L."/>
            <person name="Chen S."/>
            <person name="Ma X."/>
            <person name="Wang X."/>
            <person name="Yssel A.E.J."/>
            <person name="Chaluvadi S.R."/>
            <person name="Johnson M."/>
            <person name="Gangashetty P."/>
            <person name="Hamidou F."/>
            <person name="Sanogo M.D."/>
            <person name="Zwaenepoel A."/>
            <person name="Wallace J."/>
            <person name="Van De Peer Y."/>
            <person name="Van Deynze A."/>
        </authorList>
    </citation>
    <scope>NUCLEOTIDE SEQUENCE</scope>
    <source>
        <tissue evidence="4">Leaves</tissue>
    </source>
</reference>
<proteinExistence type="predicted"/>
<protein>
    <recommendedName>
        <fullName evidence="3">Isopenicillin N synthase-like Fe(2+) 2OG dioxygenase domain-containing protein</fullName>
    </recommendedName>
</protein>
<evidence type="ECO:0000256" key="2">
    <source>
        <dbReference type="ARBA" id="ARBA00023004"/>
    </source>
</evidence>
<evidence type="ECO:0000313" key="5">
    <source>
        <dbReference type="Proteomes" id="UP000636709"/>
    </source>
</evidence>
<keyword evidence="5" id="KW-1185">Reference proteome</keyword>
<dbReference type="PANTHER" id="PTHR47991">
    <property type="entry name" value="OXOGLUTARATE/IRON-DEPENDENT DIOXYGENASE"/>
    <property type="match status" value="1"/>
</dbReference>
<comment type="caution">
    <text evidence="4">The sequence shown here is derived from an EMBL/GenBank/DDBJ whole genome shotgun (WGS) entry which is preliminary data.</text>
</comment>
<dbReference type="InterPro" id="IPR044861">
    <property type="entry name" value="IPNS-like_FE2OG_OXY"/>
</dbReference>
<dbReference type="OrthoDB" id="849710at2759"/>
<evidence type="ECO:0000256" key="1">
    <source>
        <dbReference type="ARBA" id="ARBA00022723"/>
    </source>
</evidence>
<evidence type="ECO:0000259" key="3">
    <source>
        <dbReference type="Pfam" id="PF03171"/>
    </source>
</evidence>